<organism evidence="9 10">
    <name type="scientific">Tetrabaena socialis</name>
    <dbReference type="NCBI Taxonomy" id="47790"/>
    <lineage>
        <taxon>Eukaryota</taxon>
        <taxon>Viridiplantae</taxon>
        <taxon>Chlorophyta</taxon>
        <taxon>core chlorophytes</taxon>
        <taxon>Chlorophyceae</taxon>
        <taxon>CS clade</taxon>
        <taxon>Chlamydomonadales</taxon>
        <taxon>Tetrabaenaceae</taxon>
        <taxon>Tetrabaena</taxon>
    </lineage>
</organism>
<dbReference type="OrthoDB" id="69177at2759"/>
<evidence type="ECO:0000256" key="5">
    <source>
        <dbReference type="ARBA" id="ARBA00023002"/>
    </source>
</evidence>
<dbReference type="PANTHER" id="PTHR10869:SF236">
    <property type="entry name" value="PROLYL 4-HYDROXYLASE ALPHA SUBUNIT DOMAIN-CONTAINING PROTEIN"/>
    <property type="match status" value="1"/>
</dbReference>
<dbReference type="Pfam" id="PF13640">
    <property type="entry name" value="2OG-FeII_Oxy_3"/>
    <property type="match status" value="1"/>
</dbReference>
<feature type="domain" description="Fe2OG dioxygenase" evidence="8">
    <location>
        <begin position="121"/>
        <end position="226"/>
    </location>
</feature>
<dbReference type="GO" id="GO:0031418">
    <property type="term" value="F:L-ascorbic acid binding"/>
    <property type="evidence" value="ECO:0007669"/>
    <property type="project" value="InterPro"/>
</dbReference>
<dbReference type="PROSITE" id="PS51471">
    <property type="entry name" value="FE2OG_OXY"/>
    <property type="match status" value="1"/>
</dbReference>
<comment type="catalytic activity">
    <reaction evidence="7">
        <text>L-prolyl-[collagen] + 2-oxoglutarate + O2 = trans-4-hydroxy-L-prolyl-[collagen] + succinate + CO2</text>
        <dbReference type="Rhea" id="RHEA:18945"/>
        <dbReference type="Rhea" id="RHEA-COMP:11676"/>
        <dbReference type="Rhea" id="RHEA-COMP:11680"/>
        <dbReference type="ChEBI" id="CHEBI:15379"/>
        <dbReference type="ChEBI" id="CHEBI:16526"/>
        <dbReference type="ChEBI" id="CHEBI:16810"/>
        <dbReference type="ChEBI" id="CHEBI:30031"/>
        <dbReference type="ChEBI" id="CHEBI:50342"/>
        <dbReference type="ChEBI" id="CHEBI:61965"/>
        <dbReference type="EC" id="1.14.11.2"/>
    </reaction>
</comment>
<dbReference type="Proteomes" id="UP000236333">
    <property type="component" value="Unassembled WGS sequence"/>
</dbReference>
<evidence type="ECO:0000259" key="8">
    <source>
        <dbReference type="PROSITE" id="PS51471"/>
    </source>
</evidence>
<keyword evidence="3" id="KW-0479">Metal-binding</keyword>
<comment type="subcellular location">
    <subcellularLocation>
        <location evidence="2">Endoplasmic reticulum membrane</location>
        <topology evidence="2">Single-pass type II membrane protein</topology>
    </subcellularLocation>
</comment>
<reference evidence="9 10" key="1">
    <citation type="journal article" date="2017" name="Mol. Biol. Evol.">
        <title>The 4-celled Tetrabaena socialis nuclear genome reveals the essential components for genetic control of cell number at the origin of multicellularity in the volvocine lineage.</title>
        <authorList>
            <person name="Featherston J."/>
            <person name="Arakaki Y."/>
            <person name="Hanschen E.R."/>
            <person name="Ferris P.J."/>
            <person name="Michod R.E."/>
            <person name="Olson B.J.S.C."/>
            <person name="Nozaki H."/>
            <person name="Durand P.M."/>
        </authorList>
    </citation>
    <scope>NUCLEOTIDE SEQUENCE [LARGE SCALE GENOMIC DNA]</scope>
    <source>
        <strain evidence="9 10">NIES-571</strain>
    </source>
</reference>
<dbReference type="GO" id="GO:0004656">
    <property type="term" value="F:procollagen-proline 4-dioxygenase activity"/>
    <property type="evidence" value="ECO:0007669"/>
    <property type="project" value="UniProtKB-EC"/>
</dbReference>
<comment type="caution">
    <text evidence="9">The sequence shown here is derived from an EMBL/GenBank/DDBJ whole genome shotgun (WGS) entry which is preliminary data.</text>
</comment>
<evidence type="ECO:0000256" key="1">
    <source>
        <dbReference type="ARBA" id="ARBA00001961"/>
    </source>
</evidence>
<dbReference type="PANTHER" id="PTHR10869">
    <property type="entry name" value="PROLYL 4-HYDROXYLASE ALPHA SUBUNIT"/>
    <property type="match status" value="1"/>
</dbReference>
<accession>A0A2J8AE04</accession>
<keyword evidence="6" id="KW-0408">Iron</keyword>
<dbReference type="AlphaFoldDB" id="A0A2J8AE04"/>
<keyword evidence="10" id="KW-1185">Reference proteome</keyword>
<keyword evidence="4" id="KW-0223">Dioxygenase</keyword>
<dbReference type="InterPro" id="IPR005123">
    <property type="entry name" value="Oxoglu/Fe-dep_dioxygenase_dom"/>
</dbReference>
<evidence type="ECO:0000256" key="3">
    <source>
        <dbReference type="ARBA" id="ARBA00022723"/>
    </source>
</evidence>
<dbReference type="GO" id="GO:0005506">
    <property type="term" value="F:iron ion binding"/>
    <property type="evidence" value="ECO:0007669"/>
    <property type="project" value="InterPro"/>
</dbReference>
<gene>
    <name evidence="9" type="ORF">TSOC_002462</name>
</gene>
<evidence type="ECO:0000313" key="9">
    <source>
        <dbReference type="EMBL" id="PNH10747.1"/>
    </source>
</evidence>
<comment type="cofactor">
    <cofactor evidence="1">
        <name>L-ascorbate</name>
        <dbReference type="ChEBI" id="CHEBI:38290"/>
    </cofactor>
</comment>
<dbReference type="Gene3D" id="2.60.120.620">
    <property type="entry name" value="q2cbj1_9rhob like domain"/>
    <property type="match status" value="1"/>
</dbReference>
<keyword evidence="5" id="KW-0560">Oxidoreductase</keyword>
<evidence type="ECO:0000256" key="2">
    <source>
        <dbReference type="ARBA" id="ARBA00004648"/>
    </source>
</evidence>
<evidence type="ECO:0000256" key="7">
    <source>
        <dbReference type="ARBA" id="ARBA00049169"/>
    </source>
</evidence>
<name>A0A2J8AE04_9CHLO</name>
<dbReference type="InterPro" id="IPR045054">
    <property type="entry name" value="P4HA-like"/>
</dbReference>
<dbReference type="GO" id="GO:0005789">
    <property type="term" value="C:endoplasmic reticulum membrane"/>
    <property type="evidence" value="ECO:0007669"/>
    <property type="project" value="UniProtKB-SubCell"/>
</dbReference>
<evidence type="ECO:0000313" key="10">
    <source>
        <dbReference type="Proteomes" id="UP000236333"/>
    </source>
</evidence>
<protein>
    <recommendedName>
        <fullName evidence="8">Fe2OG dioxygenase domain-containing protein</fullName>
    </recommendedName>
</protein>
<dbReference type="InterPro" id="IPR006620">
    <property type="entry name" value="Pro_4_hyd_alph"/>
</dbReference>
<evidence type="ECO:0000256" key="4">
    <source>
        <dbReference type="ARBA" id="ARBA00022964"/>
    </source>
</evidence>
<proteinExistence type="predicted"/>
<dbReference type="EMBL" id="PGGS01000047">
    <property type="protein sequence ID" value="PNH10747.1"/>
    <property type="molecule type" value="Genomic_DNA"/>
</dbReference>
<sequence>MSTRKAKVARTDATGTPAPLKAQRLPKVSAKIHEVMPLYPETDPSIYSIPGVLSSDECQKLRDYLVAQHPLTHVAHAQTKGIAWRDVDRVEFSCPELGALLWGAGLGEALQEAVPLEAGQQWAGLNSKWRVYRYGEGQGFGPHFDEEDTDRLTRYKSHYTLLLYLSDVRQGGETVFYKSRGREVLSVTPEQGLVVVHAQGHACLLHEGRPVGRGCEKWVLRSDVMVRPEAG</sequence>
<dbReference type="InterPro" id="IPR044862">
    <property type="entry name" value="Pro_4_hyd_alph_FE2OG_OXY"/>
</dbReference>
<dbReference type="SMART" id="SM00702">
    <property type="entry name" value="P4Hc"/>
    <property type="match status" value="1"/>
</dbReference>
<evidence type="ECO:0000256" key="6">
    <source>
        <dbReference type="ARBA" id="ARBA00023004"/>
    </source>
</evidence>